<evidence type="ECO:0000313" key="14">
    <source>
        <dbReference type="EMBL" id="UTY32638.1"/>
    </source>
</evidence>
<proteinExistence type="inferred from homology"/>
<name>A0AAE9MT92_9SPIR</name>
<evidence type="ECO:0000256" key="1">
    <source>
        <dbReference type="ARBA" id="ARBA00001946"/>
    </source>
</evidence>
<organism evidence="14 15">
    <name type="scientific">Treponema putidum</name>
    <dbReference type="NCBI Taxonomy" id="221027"/>
    <lineage>
        <taxon>Bacteria</taxon>
        <taxon>Pseudomonadati</taxon>
        <taxon>Spirochaetota</taxon>
        <taxon>Spirochaetia</taxon>
        <taxon>Spirochaetales</taxon>
        <taxon>Treponemataceae</taxon>
        <taxon>Treponema</taxon>
    </lineage>
</organism>
<evidence type="ECO:0000256" key="4">
    <source>
        <dbReference type="ARBA" id="ARBA00022679"/>
    </source>
</evidence>
<dbReference type="InterPro" id="IPR018022">
    <property type="entry name" value="IPT"/>
</dbReference>
<keyword evidence="5 10" id="KW-0819">tRNA processing</keyword>
<dbReference type="SUPFAM" id="SSF52540">
    <property type="entry name" value="P-loop containing nucleoside triphosphate hydrolases"/>
    <property type="match status" value="1"/>
</dbReference>
<dbReference type="EMBL" id="CP038804">
    <property type="protein sequence ID" value="UTY32638.1"/>
    <property type="molecule type" value="Genomic_DNA"/>
</dbReference>
<feature type="binding site" evidence="10">
    <location>
        <begin position="9"/>
        <end position="16"/>
    </location>
    <ligand>
        <name>ATP</name>
        <dbReference type="ChEBI" id="CHEBI:30616"/>
    </ligand>
</feature>
<dbReference type="GO" id="GO:0005524">
    <property type="term" value="F:ATP binding"/>
    <property type="evidence" value="ECO:0007669"/>
    <property type="project" value="UniProtKB-UniRule"/>
</dbReference>
<dbReference type="InterPro" id="IPR027417">
    <property type="entry name" value="P-loop_NTPase"/>
</dbReference>
<evidence type="ECO:0000256" key="10">
    <source>
        <dbReference type="HAMAP-Rule" id="MF_00185"/>
    </source>
</evidence>
<feature type="site" description="Interaction with substrate tRNA" evidence="10">
    <location>
        <position position="116"/>
    </location>
</feature>
<comment type="caution">
    <text evidence="10">Lacks conserved residue(s) required for the propagation of feature annotation.</text>
</comment>
<dbReference type="Gene3D" id="3.40.50.300">
    <property type="entry name" value="P-loop containing nucleotide triphosphate hydrolases"/>
    <property type="match status" value="1"/>
</dbReference>
<keyword evidence="7 10" id="KW-0067">ATP-binding</keyword>
<evidence type="ECO:0000256" key="6">
    <source>
        <dbReference type="ARBA" id="ARBA00022741"/>
    </source>
</evidence>
<evidence type="ECO:0000256" key="11">
    <source>
        <dbReference type="RuleBase" id="RU003783"/>
    </source>
</evidence>
<dbReference type="GO" id="GO:0052381">
    <property type="term" value="F:tRNA dimethylallyltransferase activity"/>
    <property type="evidence" value="ECO:0007669"/>
    <property type="project" value="UniProtKB-UniRule"/>
</dbReference>
<evidence type="ECO:0000256" key="2">
    <source>
        <dbReference type="ARBA" id="ARBA00003213"/>
    </source>
</evidence>
<gene>
    <name evidence="10 14" type="primary">miaA</name>
    <name evidence="14" type="ORF">E4N74_00355</name>
</gene>
<accession>A0AAE9MT92</accession>
<dbReference type="HAMAP" id="MF_00185">
    <property type="entry name" value="IPP_trans"/>
    <property type="match status" value="1"/>
</dbReference>
<comment type="catalytic activity">
    <reaction evidence="9 10 11">
        <text>adenosine(37) in tRNA + dimethylallyl diphosphate = N(6)-dimethylallyladenosine(37) in tRNA + diphosphate</text>
        <dbReference type="Rhea" id="RHEA:26482"/>
        <dbReference type="Rhea" id="RHEA-COMP:10162"/>
        <dbReference type="Rhea" id="RHEA-COMP:10375"/>
        <dbReference type="ChEBI" id="CHEBI:33019"/>
        <dbReference type="ChEBI" id="CHEBI:57623"/>
        <dbReference type="ChEBI" id="CHEBI:74411"/>
        <dbReference type="ChEBI" id="CHEBI:74415"/>
        <dbReference type="EC" id="2.5.1.75"/>
    </reaction>
</comment>
<dbReference type="Proteomes" id="UP001058682">
    <property type="component" value="Chromosome"/>
</dbReference>
<feature type="site" description="Interaction with substrate tRNA" evidence="10">
    <location>
        <position position="138"/>
    </location>
</feature>
<evidence type="ECO:0000256" key="7">
    <source>
        <dbReference type="ARBA" id="ARBA00022840"/>
    </source>
</evidence>
<reference evidence="14" key="1">
    <citation type="submission" date="2019-04" db="EMBL/GenBank/DDBJ databases">
        <title>Whole genome sequencing of oral phylogroup 2 treponemes.</title>
        <authorList>
            <person name="Chan Y."/>
            <person name="Zeng H.H."/>
            <person name="Yu X.L."/>
            <person name="Leung W.K."/>
            <person name="Watt R.M."/>
        </authorList>
    </citation>
    <scope>NUCLEOTIDE SEQUENCE</scope>
    <source>
        <strain evidence="14">OMZ 835</strain>
    </source>
</reference>
<evidence type="ECO:0000256" key="5">
    <source>
        <dbReference type="ARBA" id="ARBA00022694"/>
    </source>
</evidence>
<feature type="region of interest" description="Interaction with substrate tRNA" evidence="10">
    <location>
        <begin position="50"/>
        <end position="53"/>
    </location>
</feature>
<evidence type="ECO:0000256" key="8">
    <source>
        <dbReference type="ARBA" id="ARBA00022842"/>
    </source>
</evidence>
<evidence type="ECO:0000256" key="3">
    <source>
        <dbReference type="ARBA" id="ARBA00005842"/>
    </source>
</evidence>
<keyword evidence="8 10" id="KW-0460">Magnesium</keyword>
<dbReference type="RefSeq" id="WP_338113371.1">
    <property type="nucleotide sequence ID" value="NZ_CP038804.1"/>
</dbReference>
<dbReference type="PANTHER" id="PTHR11088:SF60">
    <property type="entry name" value="TRNA DIMETHYLALLYLTRANSFERASE"/>
    <property type="match status" value="1"/>
</dbReference>
<evidence type="ECO:0000256" key="13">
    <source>
        <dbReference type="RuleBase" id="RU003785"/>
    </source>
</evidence>
<dbReference type="Pfam" id="PF01715">
    <property type="entry name" value="IPPT"/>
    <property type="match status" value="1"/>
</dbReference>
<evidence type="ECO:0000313" key="15">
    <source>
        <dbReference type="Proteomes" id="UP001058682"/>
    </source>
</evidence>
<dbReference type="GO" id="GO:0006400">
    <property type="term" value="P:tRNA modification"/>
    <property type="evidence" value="ECO:0007669"/>
    <property type="project" value="TreeGrafter"/>
</dbReference>
<comment type="function">
    <text evidence="2 10 12">Catalyzes the transfer of a dimethylallyl group onto the adenine at position 37 in tRNAs that read codons beginning with uridine, leading to the formation of N6-(dimethylallyl)adenosine (i(6)A).</text>
</comment>
<evidence type="ECO:0000256" key="12">
    <source>
        <dbReference type="RuleBase" id="RU003784"/>
    </source>
</evidence>
<comment type="similarity">
    <text evidence="3 10 13">Belongs to the IPP transferase family.</text>
</comment>
<protein>
    <recommendedName>
        <fullName evidence="10">tRNA dimethylallyltransferase</fullName>
        <ecNumber evidence="10">2.5.1.75</ecNumber>
    </recommendedName>
    <alternativeName>
        <fullName evidence="10">Dimethylallyl diphosphate:tRNA dimethylallyltransferase</fullName>
        <shortName evidence="10">DMAPP:tRNA dimethylallyltransferase</shortName>
        <shortName evidence="10">DMATase</shortName>
    </alternativeName>
    <alternativeName>
        <fullName evidence="10">Isopentenyl-diphosphate:tRNA isopentenyltransferase</fullName>
        <shortName evidence="10">IPP transferase</shortName>
        <shortName evidence="10">IPPT</shortName>
        <shortName evidence="10">IPTase</shortName>
    </alternativeName>
</protein>
<dbReference type="Gene3D" id="1.10.20.140">
    <property type="match status" value="1"/>
</dbReference>
<dbReference type="NCBIfam" id="TIGR00174">
    <property type="entry name" value="miaA"/>
    <property type="match status" value="1"/>
</dbReference>
<sequence length="331" mass="37621">MVSVLIFFGATASGKTSLASEIFSYKHSKNFSKEGGISALSACAEIISADSVQVYKHLHIGSASPSKEELEDLPHHLIAIKEPSEEFSAADFVKSADKLCPEIYNRGKLPVLMGGTAFFLKNFLYGLPVTPTADPKIREHFQTRAKEEGAGVLLEELKKIDPQTAGRLHVHDEYRIIRAHEVFAASGKPLSSFTLPENPREQYEFFILSIERPRSLLYERIEKRVDAMFEDGLYNEVKKLYEMGYTSESSGLKAIGYREFFDENNHLKPESDLEEVSALIKRNTKHYAKRQETFFKTIPDVHRYFIEDKAEISRLYKDICGFFKEHSLGSF</sequence>
<comment type="subunit">
    <text evidence="10">Monomer.</text>
</comment>
<feature type="binding site" evidence="10">
    <location>
        <begin position="11"/>
        <end position="16"/>
    </location>
    <ligand>
        <name>substrate</name>
    </ligand>
</feature>
<dbReference type="AlphaFoldDB" id="A0AAE9MT92"/>
<evidence type="ECO:0000256" key="9">
    <source>
        <dbReference type="ARBA" id="ARBA00049563"/>
    </source>
</evidence>
<dbReference type="InterPro" id="IPR039657">
    <property type="entry name" value="Dimethylallyltransferase"/>
</dbReference>
<dbReference type="PANTHER" id="PTHR11088">
    <property type="entry name" value="TRNA DIMETHYLALLYLTRANSFERASE"/>
    <property type="match status" value="1"/>
</dbReference>
<comment type="cofactor">
    <cofactor evidence="1 10">
        <name>Mg(2+)</name>
        <dbReference type="ChEBI" id="CHEBI:18420"/>
    </cofactor>
</comment>
<keyword evidence="6 10" id="KW-0547">Nucleotide-binding</keyword>
<keyword evidence="4 10" id="KW-0808">Transferase</keyword>
<dbReference type="EC" id="2.5.1.75" evidence="10"/>